<dbReference type="RefSeq" id="WP_200396935.1">
    <property type="nucleotide sequence ID" value="NZ_CP066831.1"/>
</dbReference>
<gene>
    <name evidence="1" type="ORF">JEQ17_22710</name>
</gene>
<evidence type="ECO:0000313" key="2">
    <source>
        <dbReference type="Proteomes" id="UP000595636"/>
    </source>
</evidence>
<name>A0A7T7KXB2_9ACTN</name>
<proteinExistence type="predicted"/>
<dbReference type="AlphaFoldDB" id="A0A7T7KXB2"/>
<sequence>MSNTTPGNRLYGMMQALMAAFAHDEDPPSAEDRGVVSEQDALDAVLHLAGFLDAHVEAGRIAAEDAEHMASMLMVIRERIRPLPVGLMERRGSETDGVTLDLQEMVEGLRTAREESGRQG</sequence>
<accession>A0A7T7KXB2</accession>
<evidence type="ECO:0000313" key="1">
    <source>
        <dbReference type="EMBL" id="QQM41976.1"/>
    </source>
</evidence>
<protein>
    <submittedName>
        <fullName evidence="1">Uncharacterized protein</fullName>
    </submittedName>
</protein>
<organism evidence="1 2">
    <name type="scientific">Streptomyces liliifuscus</name>
    <dbReference type="NCBI Taxonomy" id="2797636"/>
    <lineage>
        <taxon>Bacteria</taxon>
        <taxon>Bacillati</taxon>
        <taxon>Actinomycetota</taxon>
        <taxon>Actinomycetes</taxon>
        <taxon>Kitasatosporales</taxon>
        <taxon>Streptomycetaceae</taxon>
        <taxon>Streptomyces</taxon>
    </lineage>
</organism>
<keyword evidence="2" id="KW-1185">Reference proteome</keyword>
<dbReference type="KEGG" id="slf:JEQ17_22710"/>
<dbReference type="EMBL" id="CP066831">
    <property type="protein sequence ID" value="QQM41976.1"/>
    <property type="molecule type" value="Genomic_DNA"/>
</dbReference>
<dbReference type="Proteomes" id="UP000595636">
    <property type="component" value="Chromosome"/>
</dbReference>
<reference evidence="1 2" key="1">
    <citation type="submission" date="2020-12" db="EMBL/GenBank/DDBJ databases">
        <title>A novel species.</title>
        <authorList>
            <person name="Li K."/>
        </authorList>
    </citation>
    <scope>NUCLEOTIDE SEQUENCE [LARGE SCALE GENOMIC DNA]</scope>
    <source>
        <strain evidence="1 2">ZYC-3</strain>
    </source>
</reference>